<accession>A0A927AY62</accession>
<evidence type="ECO:0000313" key="1">
    <source>
        <dbReference type="EMBL" id="MBD2752000.1"/>
    </source>
</evidence>
<dbReference type="RefSeq" id="WP_191037618.1">
    <property type="nucleotide sequence ID" value="NZ_JACXAA010000001.1"/>
</dbReference>
<keyword evidence="2" id="KW-1185">Reference proteome</keyword>
<gene>
    <name evidence="1" type="ORF">IC230_03790</name>
</gene>
<name>A0A927AY62_9BACT</name>
<evidence type="ECO:0000313" key="2">
    <source>
        <dbReference type="Proteomes" id="UP000653797"/>
    </source>
</evidence>
<sequence length="60" mass="6726">MTQEQIKEVWARKVALQTALNALADLPENKRARSELKEGIESCNTELVSGTYNPPLVEKI</sequence>
<protein>
    <submittedName>
        <fullName evidence="1">Uncharacterized protein</fullName>
    </submittedName>
</protein>
<dbReference type="Proteomes" id="UP000653797">
    <property type="component" value="Unassembled WGS sequence"/>
</dbReference>
<dbReference type="EMBL" id="JACXAA010000001">
    <property type="protein sequence ID" value="MBD2752000.1"/>
    <property type="molecule type" value="Genomic_DNA"/>
</dbReference>
<dbReference type="AlphaFoldDB" id="A0A927AY62"/>
<organism evidence="1 2">
    <name type="scientific">Spirosoma validum</name>
    <dbReference type="NCBI Taxonomy" id="2771355"/>
    <lineage>
        <taxon>Bacteria</taxon>
        <taxon>Pseudomonadati</taxon>
        <taxon>Bacteroidota</taxon>
        <taxon>Cytophagia</taxon>
        <taxon>Cytophagales</taxon>
        <taxon>Cytophagaceae</taxon>
        <taxon>Spirosoma</taxon>
    </lineage>
</organism>
<proteinExistence type="predicted"/>
<comment type="caution">
    <text evidence="1">The sequence shown here is derived from an EMBL/GenBank/DDBJ whole genome shotgun (WGS) entry which is preliminary data.</text>
</comment>
<reference evidence="1" key="1">
    <citation type="submission" date="2020-09" db="EMBL/GenBank/DDBJ databases">
        <authorList>
            <person name="Kim M.K."/>
        </authorList>
    </citation>
    <scope>NUCLEOTIDE SEQUENCE</scope>
    <source>
        <strain evidence="1">BT704</strain>
    </source>
</reference>